<evidence type="ECO:0000313" key="4">
    <source>
        <dbReference type="Proteomes" id="UP000660262"/>
    </source>
</evidence>
<dbReference type="OrthoDB" id="295355at2759"/>
<keyword evidence="1" id="KW-0175">Coiled coil</keyword>
<feature type="coiled-coil region" evidence="1">
    <location>
        <begin position="58"/>
        <end position="85"/>
    </location>
</feature>
<feature type="compositionally biased region" description="Polar residues" evidence="2">
    <location>
        <begin position="10"/>
        <end position="20"/>
    </location>
</feature>
<evidence type="ECO:0000256" key="1">
    <source>
        <dbReference type="SAM" id="Coils"/>
    </source>
</evidence>
<comment type="caution">
    <text evidence="3">The sequence shown here is derived from an EMBL/GenBank/DDBJ whole genome shotgun (WGS) entry which is preliminary data.</text>
</comment>
<feature type="compositionally biased region" description="Low complexity" evidence="2">
    <location>
        <begin position="28"/>
        <end position="47"/>
    </location>
</feature>
<sequence length="186" mass="19883">MADADVDQAPTANGSASQPPSAGPTPRTPGNRPGSGAAPTATDSAAPPLDFENVSRGIGQLDSMMNNLTRRKEEVTKQLDADKEEVSWIDHSIGNLQPKLDAIRKSLAYKQAIRAELEKTIGSEVKSVTDIAKESADAARRALQKGRALGRKEASNRLELQRGFSTRVHTTDILAGRRPNTAATDK</sequence>
<dbReference type="Proteomes" id="UP000660262">
    <property type="component" value="Unassembled WGS sequence"/>
</dbReference>
<evidence type="ECO:0000313" key="3">
    <source>
        <dbReference type="EMBL" id="GHP07795.1"/>
    </source>
</evidence>
<protein>
    <submittedName>
        <fullName evidence="3">Uncharacterized protein</fullName>
    </submittedName>
</protein>
<keyword evidence="4" id="KW-1185">Reference proteome</keyword>
<dbReference type="AlphaFoldDB" id="A0A830HMF0"/>
<name>A0A830HMF0_9CHLO</name>
<proteinExistence type="predicted"/>
<reference evidence="3" key="1">
    <citation type="submission" date="2020-10" db="EMBL/GenBank/DDBJ databases">
        <title>Unveiling of a novel bifunctional photoreceptor, Dualchrome1, isolated from a cosmopolitan green alga.</title>
        <authorList>
            <person name="Suzuki S."/>
            <person name="Kawachi M."/>
        </authorList>
    </citation>
    <scope>NUCLEOTIDE SEQUENCE</scope>
    <source>
        <strain evidence="3">NIES 2893</strain>
    </source>
</reference>
<dbReference type="EMBL" id="BNJQ01000018">
    <property type="protein sequence ID" value="GHP07795.1"/>
    <property type="molecule type" value="Genomic_DNA"/>
</dbReference>
<organism evidence="3 4">
    <name type="scientific">Pycnococcus provasolii</name>
    <dbReference type="NCBI Taxonomy" id="41880"/>
    <lineage>
        <taxon>Eukaryota</taxon>
        <taxon>Viridiplantae</taxon>
        <taxon>Chlorophyta</taxon>
        <taxon>Pseudoscourfieldiophyceae</taxon>
        <taxon>Pseudoscourfieldiales</taxon>
        <taxon>Pycnococcaceae</taxon>
        <taxon>Pycnococcus</taxon>
    </lineage>
</organism>
<feature type="region of interest" description="Disordered" evidence="2">
    <location>
        <begin position="1"/>
        <end position="58"/>
    </location>
</feature>
<gene>
    <name evidence="3" type="ORF">PPROV_000653700</name>
</gene>
<evidence type="ECO:0000256" key="2">
    <source>
        <dbReference type="SAM" id="MobiDB-lite"/>
    </source>
</evidence>
<accession>A0A830HMF0</accession>